<dbReference type="GO" id="GO:0005737">
    <property type="term" value="C:cytoplasm"/>
    <property type="evidence" value="ECO:0007669"/>
    <property type="project" value="UniProtKB-SubCell"/>
</dbReference>
<evidence type="ECO:0000256" key="5">
    <source>
        <dbReference type="ARBA" id="ARBA00022679"/>
    </source>
</evidence>
<reference evidence="11" key="1">
    <citation type="journal article" date="2015" name="Nature">
        <title>Complex archaea that bridge the gap between prokaryotes and eukaryotes.</title>
        <authorList>
            <person name="Spang A."/>
            <person name="Saw J.H."/>
            <person name="Jorgensen S.L."/>
            <person name="Zaremba-Niedzwiedzka K."/>
            <person name="Martijn J."/>
            <person name="Lind A.E."/>
            <person name="van Eijk R."/>
            <person name="Schleper C."/>
            <person name="Guy L."/>
            <person name="Ettema T.J."/>
        </authorList>
    </citation>
    <scope>NUCLEOTIDE SEQUENCE</scope>
</reference>
<evidence type="ECO:0000256" key="1">
    <source>
        <dbReference type="ARBA" id="ARBA00001232"/>
    </source>
</evidence>
<evidence type="ECO:0000256" key="4">
    <source>
        <dbReference type="ARBA" id="ARBA00022516"/>
    </source>
</evidence>
<keyword evidence="8" id="KW-1208">Phospholipid metabolism</keyword>
<evidence type="ECO:0000256" key="8">
    <source>
        <dbReference type="ARBA" id="ARBA00023264"/>
    </source>
</evidence>
<dbReference type="Gene3D" id="3.40.718.10">
    <property type="entry name" value="Isopropylmalate Dehydrogenase"/>
    <property type="match status" value="1"/>
</dbReference>
<dbReference type="InterPro" id="IPR012281">
    <property type="entry name" value="Phospholipid_synth_PlsX-like"/>
</dbReference>
<evidence type="ECO:0000313" key="11">
    <source>
        <dbReference type="EMBL" id="KKN16527.1"/>
    </source>
</evidence>
<evidence type="ECO:0000256" key="9">
    <source>
        <dbReference type="ARBA" id="ARBA00024069"/>
    </source>
</evidence>
<keyword evidence="3" id="KW-0963">Cytoplasm</keyword>
<proteinExistence type="inferred from homology"/>
<evidence type="ECO:0000256" key="7">
    <source>
        <dbReference type="ARBA" id="ARBA00023209"/>
    </source>
</evidence>
<dbReference type="EMBL" id="LAZR01003606">
    <property type="protein sequence ID" value="KKN16527.1"/>
    <property type="molecule type" value="Genomic_DNA"/>
</dbReference>
<dbReference type="EC" id="2.3.1.274" evidence="9"/>
<dbReference type="GO" id="GO:0006633">
    <property type="term" value="P:fatty acid biosynthetic process"/>
    <property type="evidence" value="ECO:0007669"/>
    <property type="project" value="InterPro"/>
</dbReference>
<protein>
    <recommendedName>
        <fullName evidence="9">phosphate acyltransferase</fullName>
        <ecNumber evidence="9">2.3.1.274</ecNumber>
    </recommendedName>
</protein>
<dbReference type="NCBIfam" id="TIGR00182">
    <property type="entry name" value="plsX"/>
    <property type="match status" value="1"/>
</dbReference>
<accession>A0A0F9NWP8</accession>
<organism evidence="11">
    <name type="scientific">marine sediment metagenome</name>
    <dbReference type="NCBI Taxonomy" id="412755"/>
    <lineage>
        <taxon>unclassified sequences</taxon>
        <taxon>metagenomes</taxon>
        <taxon>ecological metagenomes</taxon>
    </lineage>
</organism>
<keyword evidence="7" id="KW-0594">Phospholipid biosynthesis</keyword>
<dbReference type="Pfam" id="PF02504">
    <property type="entry name" value="FA_synthesis"/>
    <property type="match status" value="1"/>
</dbReference>
<evidence type="ECO:0000256" key="10">
    <source>
        <dbReference type="ARBA" id="ARBA00046608"/>
    </source>
</evidence>
<keyword evidence="5" id="KW-0808">Transferase</keyword>
<evidence type="ECO:0000256" key="2">
    <source>
        <dbReference type="ARBA" id="ARBA00004496"/>
    </source>
</evidence>
<keyword evidence="6" id="KW-0443">Lipid metabolism</keyword>
<comment type="caution">
    <text evidence="11">The sequence shown here is derived from an EMBL/GenBank/DDBJ whole genome shotgun (WGS) entry which is preliminary data.</text>
</comment>
<evidence type="ECO:0000256" key="6">
    <source>
        <dbReference type="ARBA" id="ARBA00023098"/>
    </source>
</evidence>
<name>A0A0F9NWP8_9ZZZZ</name>
<gene>
    <name evidence="11" type="ORF">LCGC14_0975010</name>
</gene>
<evidence type="ECO:0000256" key="3">
    <source>
        <dbReference type="ARBA" id="ARBA00022490"/>
    </source>
</evidence>
<dbReference type="GO" id="GO:0043811">
    <property type="term" value="F:phosphate:acyl-[acyl carrier protein] acyltransferase activity"/>
    <property type="evidence" value="ECO:0007669"/>
    <property type="project" value="UniProtKB-EC"/>
</dbReference>
<dbReference type="PIRSF" id="PIRSF002465">
    <property type="entry name" value="Phsphlp_syn_PlsX"/>
    <property type="match status" value="1"/>
</dbReference>
<dbReference type="InterPro" id="IPR003664">
    <property type="entry name" value="FA_synthesis"/>
</dbReference>
<dbReference type="HAMAP" id="MF_00019">
    <property type="entry name" value="PlsX"/>
    <property type="match status" value="1"/>
</dbReference>
<dbReference type="GO" id="GO:0008654">
    <property type="term" value="P:phospholipid biosynthetic process"/>
    <property type="evidence" value="ECO:0007669"/>
    <property type="project" value="UniProtKB-KW"/>
</dbReference>
<sequence>MKVAVDAMGGDFGPRVTVEGALQASREYKIETLLVGFEDLIKKEYERLDHSKAKVTIINATEAIGMGEGLVSFRRKKRSSIRIGAELVKKGEAEAFVSTGNTGAVVYLSKKILGALTGVEKPALSLLVPNLKGLTLLIDVGANVNCRPHHLEQFGVMGHVFMESVLGLKNPKVALMSIGEEDSKGNELTKEAFAKLQASSLNFIGNIEGKDMYSGKADVIVSDGFTGNVALKVSEGAIETFFYMARTELMKNVFSKIGLFLMKRHLKKIFKKIDYSEYGGAQLLGINGVCIIGHGRSSPNAVKNAVGLAKDFVQNKVQEKIQNGIAKIPHAIGKVEI</sequence>
<keyword evidence="4" id="KW-0444">Lipid biosynthesis</keyword>
<comment type="catalytic activity">
    <reaction evidence="1">
        <text>a fatty acyl-[ACP] + phosphate = an acyl phosphate + holo-[ACP]</text>
        <dbReference type="Rhea" id="RHEA:42292"/>
        <dbReference type="Rhea" id="RHEA-COMP:9685"/>
        <dbReference type="Rhea" id="RHEA-COMP:14125"/>
        <dbReference type="ChEBI" id="CHEBI:43474"/>
        <dbReference type="ChEBI" id="CHEBI:59918"/>
        <dbReference type="ChEBI" id="CHEBI:64479"/>
        <dbReference type="ChEBI" id="CHEBI:138651"/>
        <dbReference type="EC" id="2.3.1.274"/>
    </reaction>
</comment>
<comment type="subunit">
    <text evidence="10">Homodimer. Probably interacts with PlsY.</text>
</comment>
<dbReference type="PANTHER" id="PTHR30100:SF1">
    <property type="entry name" value="PHOSPHATE ACYLTRANSFERASE"/>
    <property type="match status" value="1"/>
</dbReference>
<dbReference type="SUPFAM" id="SSF53659">
    <property type="entry name" value="Isocitrate/Isopropylmalate dehydrogenase-like"/>
    <property type="match status" value="1"/>
</dbReference>
<comment type="subcellular location">
    <subcellularLocation>
        <location evidence="2">Cytoplasm</location>
    </subcellularLocation>
</comment>
<dbReference type="AlphaFoldDB" id="A0A0F9NWP8"/>
<dbReference type="PANTHER" id="PTHR30100">
    <property type="entry name" value="FATTY ACID/PHOSPHOLIPID SYNTHESIS PROTEIN PLSX"/>
    <property type="match status" value="1"/>
</dbReference>